<dbReference type="Pfam" id="PF07719">
    <property type="entry name" value="TPR_2"/>
    <property type="match status" value="1"/>
</dbReference>
<evidence type="ECO:0000256" key="9">
    <source>
        <dbReference type="ARBA" id="ARBA00022737"/>
    </source>
</evidence>
<feature type="transmembrane region" description="Helical" evidence="18">
    <location>
        <begin position="333"/>
        <end position="356"/>
    </location>
</feature>
<evidence type="ECO:0000256" key="18">
    <source>
        <dbReference type="SAM" id="Phobius"/>
    </source>
</evidence>
<feature type="transmembrane region" description="Helical" evidence="18">
    <location>
        <begin position="76"/>
        <end position="99"/>
    </location>
</feature>
<keyword evidence="11" id="KW-0256">Endoplasmic reticulum</keyword>
<dbReference type="Gene3D" id="1.25.40.10">
    <property type="entry name" value="Tetratricopeptide repeat domain"/>
    <property type="match status" value="3"/>
</dbReference>
<dbReference type="InterPro" id="IPR019734">
    <property type="entry name" value="TPR_rpt"/>
</dbReference>
<keyword evidence="9" id="KW-0677">Repeat</keyword>
<dbReference type="AlphaFoldDB" id="A0A914ZUB1"/>
<dbReference type="Pfam" id="PF00515">
    <property type="entry name" value="TPR_1"/>
    <property type="match status" value="1"/>
</dbReference>
<dbReference type="Pfam" id="PF08409">
    <property type="entry name" value="TMTC_DUF1736"/>
    <property type="match status" value="1"/>
</dbReference>
<feature type="transmembrane region" description="Helical" evidence="18">
    <location>
        <begin position="202"/>
        <end position="222"/>
    </location>
</feature>
<dbReference type="Pfam" id="PF13424">
    <property type="entry name" value="TPR_12"/>
    <property type="match status" value="1"/>
</dbReference>
<proteinExistence type="inferred from homology"/>
<accession>A0A914ZUB1</accession>
<feature type="repeat" description="TPR" evidence="16">
    <location>
        <begin position="653"/>
        <end position="686"/>
    </location>
</feature>
<dbReference type="PROSITE" id="PS50293">
    <property type="entry name" value="TPR_REGION"/>
    <property type="match status" value="4"/>
</dbReference>
<evidence type="ECO:0000256" key="1">
    <source>
        <dbReference type="ARBA" id="ARBA00003582"/>
    </source>
</evidence>
<dbReference type="Pfam" id="PF13181">
    <property type="entry name" value="TPR_8"/>
    <property type="match status" value="1"/>
</dbReference>
<feature type="transmembrane region" description="Helical" evidence="18">
    <location>
        <begin position="119"/>
        <end position="149"/>
    </location>
</feature>
<evidence type="ECO:0000256" key="14">
    <source>
        <dbReference type="ARBA" id="ARBA00045085"/>
    </source>
</evidence>
<keyword evidence="20" id="KW-1185">Reference proteome</keyword>
<dbReference type="WBParaSite" id="PgB11_g019_t03">
    <property type="protein sequence ID" value="PgB11_g019_t03"/>
    <property type="gene ID" value="PgB11_g019"/>
</dbReference>
<evidence type="ECO:0000256" key="6">
    <source>
        <dbReference type="ARBA" id="ARBA00012839"/>
    </source>
</evidence>
<keyword evidence="7" id="KW-0808">Transferase</keyword>
<name>A0A914ZUB1_PARUN</name>
<keyword evidence="12 18" id="KW-1133">Transmembrane helix</keyword>
<protein>
    <recommendedName>
        <fullName evidence="6">dolichyl-phosphate-mannose--protein mannosyltransferase</fullName>
        <ecNumber evidence="6">2.4.1.109</ecNumber>
    </recommendedName>
</protein>
<evidence type="ECO:0000256" key="10">
    <source>
        <dbReference type="ARBA" id="ARBA00022803"/>
    </source>
</evidence>
<reference evidence="21" key="1">
    <citation type="submission" date="2022-11" db="UniProtKB">
        <authorList>
            <consortium name="WormBaseParasite"/>
        </authorList>
    </citation>
    <scope>IDENTIFICATION</scope>
</reference>
<evidence type="ECO:0000256" key="11">
    <source>
        <dbReference type="ARBA" id="ARBA00022824"/>
    </source>
</evidence>
<evidence type="ECO:0000256" key="8">
    <source>
        <dbReference type="ARBA" id="ARBA00022692"/>
    </source>
</evidence>
<feature type="repeat" description="TPR" evidence="16">
    <location>
        <begin position="585"/>
        <end position="618"/>
    </location>
</feature>
<dbReference type="SMART" id="SM00028">
    <property type="entry name" value="TPR"/>
    <property type="match status" value="8"/>
</dbReference>
<dbReference type="EC" id="2.4.1.109" evidence="6"/>
<dbReference type="InterPro" id="IPR011990">
    <property type="entry name" value="TPR-like_helical_dom_sf"/>
</dbReference>
<evidence type="ECO:0000256" key="16">
    <source>
        <dbReference type="PROSITE-ProRule" id="PRU00339"/>
    </source>
</evidence>
<dbReference type="InterPro" id="IPR013618">
    <property type="entry name" value="TMTC_DUF1736"/>
</dbReference>
<dbReference type="InterPro" id="IPR052384">
    <property type="entry name" value="TMTC_O-mannosyltransferase"/>
</dbReference>
<feature type="compositionally biased region" description="Polar residues" evidence="17">
    <location>
        <begin position="310"/>
        <end position="324"/>
    </location>
</feature>
<evidence type="ECO:0000256" key="4">
    <source>
        <dbReference type="ARBA" id="ARBA00004922"/>
    </source>
</evidence>
<organism evidence="20 21">
    <name type="scientific">Parascaris univalens</name>
    <name type="common">Nematode worm</name>
    <dbReference type="NCBI Taxonomy" id="6257"/>
    <lineage>
        <taxon>Eukaryota</taxon>
        <taxon>Metazoa</taxon>
        <taxon>Ecdysozoa</taxon>
        <taxon>Nematoda</taxon>
        <taxon>Chromadorea</taxon>
        <taxon>Rhabditida</taxon>
        <taxon>Spirurina</taxon>
        <taxon>Ascaridomorpha</taxon>
        <taxon>Ascaridoidea</taxon>
        <taxon>Ascarididae</taxon>
        <taxon>Parascaris</taxon>
    </lineage>
</organism>
<feature type="repeat" description="TPR" evidence="16">
    <location>
        <begin position="468"/>
        <end position="501"/>
    </location>
</feature>
<comment type="catalytic activity">
    <reaction evidence="15">
        <text>a di-trans,poly-cis-dolichyl beta-D-mannosyl phosphate + L-seryl-[protein] = 3-O-(alpha-D-mannosyl)-L-seryl-[protein] + a di-trans,poly-cis-dolichyl phosphate + H(+)</text>
        <dbReference type="Rhea" id="RHEA:17377"/>
        <dbReference type="Rhea" id="RHEA-COMP:9863"/>
        <dbReference type="Rhea" id="RHEA-COMP:13546"/>
        <dbReference type="Rhea" id="RHEA-COMP:19498"/>
        <dbReference type="Rhea" id="RHEA-COMP:19501"/>
        <dbReference type="ChEBI" id="CHEBI:15378"/>
        <dbReference type="ChEBI" id="CHEBI:29999"/>
        <dbReference type="ChEBI" id="CHEBI:57683"/>
        <dbReference type="ChEBI" id="CHEBI:58211"/>
        <dbReference type="ChEBI" id="CHEBI:137321"/>
        <dbReference type="EC" id="2.4.1.109"/>
    </reaction>
</comment>
<dbReference type="Proteomes" id="UP000887569">
    <property type="component" value="Unplaced"/>
</dbReference>
<dbReference type="GO" id="GO:0005789">
    <property type="term" value="C:endoplasmic reticulum membrane"/>
    <property type="evidence" value="ECO:0007669"/>
    <property type="project" value="TreeGrafter"/>
</dbReference>
<comment type="pathway">
    <text evidence="4">Protein modification; protein glycosylation.</text>
</comment>
<comment type="function">
    <text evidence="1">Transfers mannosyl residues to the hydroxyl group of serine or threonine residues.</text>
</comment>
<evidence type="ECO:0000256" key="12">
    <source>
        <dbReference type="ARBA" id="ARBA00022989"/>
    </source>
</evidence>
<feature type="transmembrane region" description="Helical" evidence="18">
    <location>
        <begin position="43"/>
        <end position="64"/>
    </location>
</feature>
<dbReference type="PANTHER" id="PTHR44216:SF3">
    <property type="entry name" value="PROTEIN O-MANNOSYL-TRANSFERASE TMTC2"/>
    <property type="match status" value="1"/>
</dbReference>
<dbReference type="Pfam" id="PF13432">
    <property type="entry name" value="TPR_16"/>
    <property type="match status" value="1"/>
</dbReference>
<keyword evidence="8 18" id="KW-0812">Transmembrane</keyword>
<evidence type="ECO:0000256" key="15">
    <source>
        <dbReference type="ARBA" id="ARBA00045102"/>
    </source>
</evidence>
<dbReference type="InterPro" id="IPR013105">
    <property type="entry name" value="TPR_2"/>
</dbReference>
<dbReference type="SUPFAM" id="SSF48452">
    <property type="entry name" value="TPR-like"/>
    <property type="match status" value="2"/>
</dbReference>
<feature type="repeat" description="TPR" evidence="16">
    <location>
        <begin position="720"/>
        <end position="753"/>
    </location>
</feature>
<evidence type="ECO:0000259" key="19">
    <source>
        <dbReference type="Pfam" id="PF08409"/>
    </source>
</evidence>
<feature type="repeat" description="TPR" evidence="16">
    <location>
        <begin position="434"/>
        <end position="467"/>
    </location>
</feature>
<feature type="transmembrane region" description="Helical" evidence="18">
    <location>
        <begin position="362"/>
        <end position="382"/>
    </location>
</feature>
<dbReference type="GO" id="GO:0004169">
    <property type="term" value="F:dolichyl-phosphate-mannose-protein mannosyltransferase activity"/>
    <property type="evidence" value="ECO:0007669"/>
    <property type="project" value="UniProtKB-EC"/>
</dbReference>
<feature type="region of interest" description="Disordered" evidence="17">
    <location>
        <begin position="302"/>
        <end position="324"/>
    </location>
</feature>
<evidence type="ECO:0000313" key="20">
    <source>
        <dbReference type="Proteomes" id="UP000887569"/>
    </source>
</evidence>
<evidence type="ECO:0000256" key="7">
    <source>
        <dbReference type="ARBA" id="ARBA00022679"/>
    </source>
</evidence>
<keyword evidence="10 16" id="KW-0802">TPR repeat</keyword>
<evidence type="ECO:0000256" key="17">
    <source>
        <dbReference type="SAM" id="MobiDB-lite"/>
    </source>
</evidence>
<evidence type="ECO:0000256" key="13">
    <source>
        <dbReference type="ARBA" id="ARBA00023136"/>
    </source>
</evidence>
<sequence length="769" mass="87530">LWRIFSDDFWGTPLSHPGSHRSYRPLTVLTFRLNYLLSGLNPFSYHLVNVICHAITSALFIALTDRLTGIPQMLKLFCGLQFAVHAVHAEAVASIVGRADVLSTMCVLGAFYVHLHNEAIFMPILISAVGLLCKETAIVSLPILVLYCFIKDYRERRTHIVAFLSSTIFLCVLRMWIIGFSAPQFSAADNPIAHHPSALSRLLTFLYLPIFHLFLLIIPYNLCFDWSMNAIKPVESPLEFRFLGSWLCYMILIFYTQRLFFSSPLCSKVAISEVDHRCESRSPSPKFDINANIIKHRKRVHFRDDRGQSSRRSTPTCSVTSNSTENMDENMQWLLSIALLVMPHVPASNLFLYVGFVVAERILYLPSTGFCILITLIIDRLYRSLPRSQRIMRKSVDVLCISLLLAHTIRLTNRNVEWGDEEALYRSAVLINPAKAYANLGNVLARRGLKEEAQRAYRRALDHRPNMADTHYNLGVLYQERGDYARALSSYHTAIMYRPTLASAHLNLGLCLWHQGKHDTAEQVFRRCLLLDSANLKIPRGHRTAQVACAYNLGVMLAKLHRHSDAIVAYTKAFELMDGDYEGLVSTLNMMGESLSQVGQLKEAEDYFRRALTVAPSHIPAYLTFSQLRLKQRLYSDALELLESAYRVDRENAVVHFHLGMYFSSMNDHRKALKHFKKALNLDPNNADTVAAIAHSHRQSGENIEAEKYYERLVGMSETAVALSNYAAILHLNGKYEQAEVMYKKAIRINPNDAICNDNLNKLHRLMSR</sequence>
<feature type="domain" description="DUF1736" evidence="19">
    <location>
        <begin position="180"/>
        <end position="253"/>
    </location>
</feature>
<evidence type="ECO:0000256" key="3">
    <source>
        <dbReference type="ARBA" id="ARBA00004240"/>
    </source>
</evidence>
<feature type="transmembrane region" description="Helical" evidence="18">
    <location>
        <begin position="161"/>
        <end position="182"/>
    </location>
</feature>
<evidence type="ECO:0000256" key="5">
    <source>
        <dbReference type="ARBA" id="ARBA00007882"/>
    </source>
</evidence>
<keyword evidence="13 18" id="KW-0472">Membrane</keyword>
<dbReference type="PROSITE" id="PS50005">
    <property type="entry name" value="TPR"/>
    <property type="match status" value="6"/>
</dbReference>
<feature type="repeat" description="TPR" evidence="16">
    <location>
        <begin position="502"/>
        <end position="535"/>
    </location>
</feature>
<comment type="similarity">
    <text evidence="5">Belongs to the TMTC family.</text>
</comment>
<comment type="catalytic activity">
    <reaction evidence="14">
        <text>a di-trans,poly-cis-dolichyl beta-D-mannosyl phosphate + L-threonyl-[protein] = 3-O-(alpha-D-mannosyl)-L-threonyl-[protein] + a di-trans,poly-cis-dolichyl phosphate + H(+)</text>
        <dbReference type="Rhea" id="RHEA:53396"/>
        <dbReference type="Rhea" id="RHEA-COMP:11060"/>
        <dbReference type="Rhea" id="RHEA-COMP:13547"/>
        <dbReference type="Rhea" id="RHEA-COMP:19498"/>
        <dbReference type="Rhea" id="RHEA-COMP:19501"/>
        <dbReference type="ChEBI" id="CHEBI:15378"/>
        <dbReference type="ChEBI" id="CHEBI:30013"/>
        <dbReference type="ChEBI" id="CHEBI:57683"/>
        <dbReference type="ChEBI" id="CHEBI:58211"/>
        <dbReference type="ChEBI" id="CHEBI:137323"/>
        <dbReference type="EC" id="2.4.1.109"/>
    </reaction>
</comment>
<evidence type="ECO:0000256" key="2">
    <source>
        <dbReference type="ARBA" id="ARBA00004141"/>
    </source>
</evidence>
<dbReference type="PANTHER" id="PTHR44216">
    <property type="entry name" value="PROTEIN O-MANNOSYL-TRANSFERASE TMTC2"/>
    <property type="match status" value="1"/>
</dbReference>
<comment type="subcellular location">
    <subcellularLocation>
        <location evidence="3">Endoplasmic reticulum</location>
    </subcellularLocation>
    <subcellularLocation>
        <location evidence="2">Membrane</location>
        <topology evidence="2">Multi-pass membrane protein</topology>
    </subcellularLocation>
</comment>
<evidence type="ECO:0000313" key="21">
    <source>
        <dbReference type="WBParaSite" id="PgB11_g019_t03"/>
    </source>
</evidence>